<accession>A0AAN9K9J3</accession>
<gene>
    <name evidence="1" type="ORF">VNO77_36440</name>
</gene>
<protein>
    <submittedName>
        <fullName evidence="1">Uncharacterized protein</fullName>
    </submittedName>
</protein>
<evidence type="ECO:0000313" key="2">
    <source>
        <dbReference type="Proteomes" id="UP001367508"/>
    </source>
</evidence>
<organism evidence="1 2">
    <name type="scientific">Canavalia gladiata</name>
    <name type="common">Sword bean</name>
    <name type="synonym">Dolichos gladiatus</name>
    <dbReference type="NCBI Taxonomy" id="3824"/>
    <lineage>
        <taxon>Eukaryota</taxon>
        <taxon>Viridiplantae</taxon>
        <taxon>Streptophyta</taxon>
        <taxon>Embryophyta</taxon>
        <taxon>Tracheophyta</taxon>
        <taxon>Spermatophyta</taxon>
        <taxon>Magnoliopsida</taxon>
        <taxon>eudicotyledons</taxon>
        <taxon>Gunneridae</taxon>
        <taxon>Pentapetalae</taxon>
        <taxon>rosids</taxon>
        <taxon>fabids</taxon>
        <taxon>Fabales</taxon>
        <taxon>Fabaceae</taxon>
        <taxon>Papilionoideae</taxon>
        <taxon>50 kb inversion clade</taxon>
        <taxon>NPAAA clade</taxon>
        <taxon>indigoferoid/millettioid clade</taxon>
        <taxon>Phaseoleae</taxon>
        <taxon>Canavalia</taxon>
    </lineage>
</organism>
<dbReference type="AlphaFoldDB" id="A0AAN9K9J3"/>
<proteinExistence type="predicted"/>
<comment type="caution">
    <text evidence="1">The sequence shown here is derived from an EMBL/GenBank/DDBJ whole genome shotgun (WGS) entry which is preliminary data.</text>
</comment>
<keyword evidence="2" id="KW-1185">Reference proteome</keyword>
<sequence length="95" mass="10716">MPLESATSRGAQYPTWSSEPFTPSFCTLKCFPRKIVFYGIRKEKKTKALKEICCIELASGGLVLVSEALKEQKLIVEVLEMWRINDSLDEGIAFV</sequence>
<name>A0AAN9K9J3_CANGL</name>
<reference evidence="1 2" key="1">
    <citation type="submission" date="2024-01" db="EMBL/GenBank/DDBJ databases">
        <title>The genomes of 5 underutilized Papilionoideae crops provide insights into root nodulation and disease resistanc.</title>
        <authorList>
            <person name="Jiang F."/>
        </authorList>
    </citation>
    <scope>NUCLEOTIDE SEQUENCE [LARGE SCALE GENOMIC DNA]</scope>
    <source>
        <strain evidence="1">LVBAO_FW01</strain>
        <tissue evidence="1">Leaves</tissue>
    </source>
</reference>
<dbReference type="EMBL" id="JAYMYQ010000009">
    <property type="protein sequence ID" value="KAK7312526.1"/>
    <property type="molecule type" value="Genomic_DNA"/>
</dbReference>
<dbReference type="Proteomes" id="UP001367508">
    <property type="component" value="Unassembled WGS sequence"/>
</dbReference>
<evidence type="ECO:0000313" key="1">
    <source>
        <dbReference type="EMBL" id="KAK7312526.1"/>
    </source>
</evidence>